<keyword evidence="3 8" id="KW-0812">Transmembrane</keyword>
<evidence type="ECO:0000256" key="4">
    <source>
        <dbReference type="ARBA" id="ARBA00022801"/>
    </source>
</evidence>
<comment type="similarity">
    <text evidence="2">Belongs to the peptidase S54 family.</text>
</comment>
<evidence type="ECO:0000256" key="7">
    <source>
        <dbReference type="SAM" id="MobiDB-lite"/>
    </source>
</evidence>
<feature type="transmembrane region" description="Helical" evidence="8">
    <location>
        <begin position="158"/>
        <end position="177"/>
    </location>
</feature>
<dbReference type="Proteomes" id="UP000244811">
    <property type="component" value="Chromosome 1"/>
</dbReference>
<reference evidence="10" key="1">
    <citation type="submission" date="2022-07" db="EMBL/GenBank/DDBJ databases">
        <title>Evaluation of T. orientalis genome assembly methods using nanopore sequencing and analysis of variation between genomes.</title>
        <authorList>
            <person name="Yam J."/>
            <person name="Micallef M.L."/>
            <person name="Liu M."/>
            <person name="Djordjevic S.P."/>
            <person name="Bogema D.R."/>
            <person name="Jenkins C."/>
        </authorList>
    </citation>
    <scope>NUCLEOTIDE SEQUENCE</scope>
    <source>
        <strain evidence="10">Goon Nure</strain>
    </source>
</reference>
<evidence type="ECO:0000256" key="1">
    <source>
        <dbReference type="ARBA" id="ARBA00004141"/>
    </source>
</evidence>
<dbReference type="AlphaFoldDB" id="A0A976M9S1"/>
<evidence type="ECO:0000313" key="10">
    <source>
        <dbReference type="EMBL" id="UKK00322.2"/>
    </source>
</evidence>
<comment type="subcellular location">
    <subcellularLocation>
        <location evidence="1">Membrane</location>
        <topology evidence="1">Multi-pass membrane protein</topology>
    </subcellularLocation>
</comment>
<keyword evidence="6 8" id="KW-0472">Membrane</keyword>
<proteinExistence type="inferred from homology"/>
<feature type="domain" description="Peptidase S54 rhomboid" evidence="9">
    <location>
        <begin position="282"/>
        <end position="382"/>
    </location>
</feature>
<feature type="transmembrane region" description="Helical" evidence="8">
    <location>
        <begin position="365"/>
        <end position="383"/>
    </location>
</feature>
<evidence type="ECO:0000256" key="2">
    <source>
        <dbReference type="ARBA" id="ARBA00009045"/>
    </source>
</evidence>
<feature type="transmembrane region" description="Helical" evidence="8">
    <location>
        <begin position="307"/>
        <end position="328"/>
    </location>
</feature>
<dbReference type="EMBL" id="CP056069">
    <property type="protein sequence ID" value="UKK00322.2"/>
    <property type="molecule type" value="Genomic_DNA"/>
</dbReference>
<dbReference type="SUPFAM" id="SSF144091">
    <property type="entry name" value="Rhomboid-like"/>
    <property type="match status" value="1"/>
</dbReference>
<dbReference type="Gene3D" id="1.20.1540.10">
    <property type="entry name" value="Rhomboid-like"/>
    <property type="match status" value="1"/>
</dbReference>
<feature type="compositionally biased region" description="Acidic residues" evidence="7">
    <location>
        <begin position="1"/>
        <end position="10"/>
    </location>
</feature>
<gene>
    <name evidence="10" type="ORF">MACK_000394</name>
</gene>
<evidence type="ECO:0000313" key="11">
    <source>
        <dbReference type="Proteomes" id="UP000244811"/>
    </source>
</evidence>
<dbReference type="InterPro" id="IPR022764">
    <property type="entry name" value="Peptidase_S54_rhomboid_dom"/>
</dbReference>
<evidence type="ECO:0000256" key="8">
    <source>
        <dbReference type="SAM" id="Phobius"/>
    </source>
</evidence>
<dbReference type="GO" id="GO:0016020">
    <property type="term" value="C:membrane"/>
    <property type="evidence" value="ECO:0007669"/>
    <property type="project" value="UniProtKB-SubCell"/>
</dbReference>
<feature type="region of interest" description="Disordered" evidence="7">
    <location>
        <begin position="1"/>
        <end position="22"/>
    </location>
</feature>
<sequence>MGNDNFDDESEKEKLEKLENTNVELVSTENETPVFDPFEDNNVIYYHKKFTYESPSKDSKYFFEIKRYRQPSTETMLPETLNKIQSEIRDDFDSVAKDHFESFFRSPFYVKFKRIMSHHVNDLENVKPIVYSNGEESKKEKAKSEPFWVVLTKTTPAFFSNAFIAICGSVFALWKLAENTVSQKFTDFMSNHFVASYEAIKAKRYHTLITSAISHTSFLHFGLNCMFFHQLMKTFHNNMAFQTAPVNSTIQSFARSFFSANHIFPGSYQAKTKKAGAVNTNDIFNVLLLSAVLSSLGHVLMYKTPVVGASGAISGLMYLLASTFPNTYFKTVFPLPGMNLSILQIGQLFVATNLYFLMYVKGSNIAWAAHLFGMAGGALYCLFQQYVNKRPGFYNPVLLSIKTAKGQWKRTFQRFFKHVN</sequence>
<keyword evidence="5 8" id="KW-1133">Transmembrane helix</keyword>
<dbReference type="PANTHER" id="PTHR43731:SF14">
    <property type="entry name" value="PRESENILIN-ASSOCIATED RHOMBOID-LIKE PROTEIN, MITOCHONDRIAL"/>
    <property type="match status" value="1"/>
</dbReference>
<feature type="transmembrane region" description="Helical" evidence="8">
    <location>
        <begin position="283"/>
        <end position="301"/>
    </location>
</feature>
<dbReference type="Pfam" id="PF01694">
    <property type="entry name" value="Rhomboid"/>
    <property type="match status" value="1"/>
</dbReference>
<dbReference type="GO" id="GO:0004252">
    <property type="term" value="F:serine-type endopeptidase activity"/>
    <property type="evidence" value="ECO:0007669"/>
    <property type="project" value="InterPro"/>
</dbReference>
<name>A0A976M9S1_THEOR</name>
<protein>
    <submittedName>
        <fullName evidence="10">Integral membrane protein</fullName>
    </submittedName>
</protein>
<dbReference type="PANTHER" id="PTHR43731">
    <property type="entry name" value="RHOMBOID PROTEASE"/>
    <property type="match status" value="1"/>
</dbReference>
<evidence type="ECO:0000256" key="5">
    <source>
        <dbReference type="ARBA" id="ARBA00022989"/>
    </source>
</evidence>
<evidence type="ECO:0000256" key="6">
    <source>
        <dbReference type="ARBA" id="ARBA00023136"/>
    </source>
</evidence>
<evidence type="ECO:0000256" key="3">
    <source>
        <dbReference type="ARBA" id="ARBA00022692"/>
    </source>
</evidence>
<feature type="transmembrane region" description="Helical" evidence="8">
    <location>
        <begin position="340"/>
        <end position="359"/>
    </location>
</feature>
<accession>A0A976M9S1</accession>
<dbReference type="InterPro" id="IPR050925">
    <property type="entry name" value="Rhomboid_protease_S54"/>
</dbReference>
<dbReference type="InterPro" id="IPR035952">
    <property type="entry name" value="Rhomboid-like_sf"/>
</dbReference>
<organism evidence="10 11">
    <name type="scientific">Theileria orientalis</name>
    <dbReference type="NCBI Taxonomy" id="68886"/>
    <lineage>
        <taxon>Eukaryota</taxon>
        <taxon>Sar</taxon>
        <taxon>Alveolata</taxon>
        <taxon>Apicomplexa</taxon>
        <taxon>Aconoidasida</taxon>
        <taxon>Piroplasmida</taxon>
        <taxon>Theileriidae</taxon>
        <taxon>Theileria</taxon>
    </lineage>
</organism>
<evidence type="ECO:0000259" key="9">
    <source>
        <dbReference type="Pfam" id="PF01694"/>
    </source>
</evidence>
<keyword evidence="4" id="KW-0378">Hydrolase</keyword>